<sequence length="177" mass="21429">MHILLALCLALFNIKRQNWRYVSRYSRSIWLVILFNLLYYFLCKNYLLWDFTSKKLGTKTVRFLHIFIINPLCILLFLSHYPSSWGRQVLYNIKWIIFSLLVEWVGKRYFKMIYFTHGWNLKWSALVYAKMYTFSLLVLKKPFLTYSLSGASAIFYLLLFRVPMNWDIEGFLRRKGS</sequence>
<organism evidence="2 3">
    <name type="scientific">Alteribacillus iranensis</name>
    <dbReference type="NCBI Taxonomy" id="930128"/>
    <lineage>
        <taxon>Bacteria</taxon>
        <taxon>Bacillati</taxon>
        <taxon>Bacillota</taxon>
        <taxon>Bacilli</taxon>
        <taxon>Bacillales</taxon>
        <taxon>Bacillaceae</taxon>
        <taxon>Alteribacillus</taxon>
    </lineage>
</organism>
<proteinExistence type="predicted"/>
<evidence type="ECO:0000256" key="1">
    <source>
        <dbReference type="SAM" id="Phobius"/>
    </source>
</evidence>
<keyword evidence="1" id="KW-0812">Transmembrane</keyword>
<accession>A0A1I2DRW6</accession>
<protein>
    <submittedName>
        <fullName evidence="2">Uncharacterized protein</fullName>
    </submittedName>
</protein>
<gene>
    <name evidence="2" type="ORF">SAMN05192532_104272</name>
</gene>
<keyword evidence="1" id="KW-1133">Transmembrane helix</keyword>
<keyword evidence="1" id="KW-0472">Membrane</keyword>
<feature type="transmembrane region" description="Helical" evidence="1">
    <location>
        <begin position="26"/>
        <end position="42"/>
    </location>
</feature>
<dbReference type="STRING" id="930128.SAMN05192532_104272"/>
<dbReference type="Proteomes" id="UP000199516">
    <property type="component" value="Unassembled WGS sequence"/>
</dbReference>
<reference evidence="2 3" key="1">
    <citation type="submission" date="2016-10" db="EMBL/GenBank/DDBJ databases">
        <authorList>
            <person name="de Groot N.N."/>
        </authorList>
    </citation>
    <scope>NUCLEOTIDE SEQUENCE [LARGE SCALE GENOMIC DNA]</scope>
    <source>
        <strain evidence="2 3">DSM 23995</strain>
    </source>
</reference>
<evidence type="ECO:0000313" key="3">
    <source>
        <dbReference type="Proteomes" id="UP000199516"/>
    </source>
</evidence>
<feature type="transmembrane region" description="Helical" evidence="1">
    <location>
        <begin position="89"/>
        <end position="106"/>
    </location>
</feature>
<feature type="transmembrane region" description="Helical" evidence="1">
    <location>
        <begin position="63"/>
        <end position="83"/>
    </location>
</feature>
<evidence type="ECO:0000313" key="2">
    <source>
        <dbReference type="EMBL" id="SFE83384.1"/>
    </source>
</evidence>
<dbReference type="EMBL" id="FONT01000004">
    <property type="protein sequence ID" value="SFE83384.1"/>
    <property type="molecule type" value="Genomic_DNA"/>
</dbReference>
<feature type="transmembrane region" description="Helical" evidence="1">
    <location>
        <begin position="143"/>
        <end position="164"/>
    </location>
</feature>
<keyword evidence="3" id="KW-1185">Reference proteome</keyword>
<name>A0A1I2DRW6_9BACI</name>
<dbReference type="AlphaFoldDB" id="A0A1I2DRW6"/>